<comment type="caution">
    <text evidence="2">The sequence shown here is derived from an EMBL/GenBank/DDBJ whole genome shotgun (WGS) entry which is preliminary data.</text>
</comment>
<evidence type="ECO:0000313" key="2">
    <source>
        <dbReference type="EMBL" id="GLY87590.1"/>
    </source>
</evidence>
<dbReference type="EMBL" id="BSTK01000008">
    <property type="protein sequence ID" value="GLY87590.1"/>
    <property type="molecule type" value="Genomic_DNA"/>
</dbReference>
<gene>
    <name evidence="2" type="ORF">Airi02_055190</name>
</gene>
<sequence length="129" mass="13208">METPMPYCATPGRRPAAPPRGGAGAPVPTDHPRTPLTRAPAPGTTETPPSLADQHPSPRGGPDAPAPTDHPRTPLTRAPAPGTAETPPSVAGRRRAGSLPRLAARLPDAARDGRGFSDSRSDRTGSHGL</sequence>
<accession>A0A9W6W166</accession>
<name>A0A9W6W166_9ACTN</name>
<proteinExistence type="predicted"/>
<protein>
    <submittedName>
        <fullName evidence="2">Uncharacterized protein</fullName>
    </submittedName>
</protein>
<evidence type="ECO:0000313" key="3">
    <source>
        <dbReference type="Proteomes" id="UP001165074"/>
    </source>
</evidence>
<organism evidence="2 3">
    <name type="scientific">Actinoallomurus iriomotensis</name>
    <dbReference type="NCBI Taxonomy" id="478107"/>
    <lineage>
        <taxon>Bacteria</taxon>
        <taxon>Bacillati</taxon>
        <taxon>Actinomycetota</taxon>
        <taxon>Actinomycetes</taxon>
        <taxon>Streptosporangiales</taxon>
        <taxon>Thermomonosporaceae</taxon>
        <taxon>Actinoallomurus</taxon>
    </lineage>
</organism>
<evidence type="ECO:0000256" key="1">
    <source>
        <dbReference type="SAM" id="MobiDB-lite"/>
    </source>
</evidence>
<keyword evidence="3" id="KW-1185">Reference proteome</keyword>
<dbReference type="Proteomes" id="UP001165074">
    <property type="component" value="Unassembled WGS sequence"/>
</dbReference>
<feature type="region of interest" description="Disordered" evidence="1">
    <location>
        <begin position="1"/>
        <end position="129"/>
    </location>
</feature>
<dbReference type="AlphaFoldDB" id="A0A9W6W166"/>
<reference evidence="2" key="1">
    <citation type="submission" date="2023-03" db="EMBL/GenBank/DDBJ databases">
        <title>Actinoallomurus iriomotensis NBRC 103684.</title>
        <authorList>
            <person name="Ichikawa N."/>
            <person name="Sato H."/>
            <person name="Tonouchi N."/>
        </authorList>
    </citation>
    <scope>NUCLEOTIDE SEQUENCE</scope>
    <source>
        <strain evidence="2">NBRC 103684</strain>
    </source>
</reference>
<feature type="compositionally biased region" description="Basic and acidic residues" evidence="1">
    <location>
        <begin position="108"/>
        <end position="129"/>
    </location>
</feature>